<dbReference type="GO" id="GO:0009103">
    <property type="term" value="P:lipopolysaccharide biosynthetic process"/>
    <property type="evidence" value="ECO:0007669"/>
    <property type="project" value="TreeGrafter"/>
</dbReference>
<evidence type="ECO:0000259" key="2">
    <source>
        <dbReference type="Pfam" id="PF00534"/>
    </source>
</evidence>
<sequence>MGGIHMSNIRVFIDGIVYSLQWFGGLVTYWNNVILHLGISTERKLSLEMTVANNNYFPSSELGKYLTLVTEESRQEYDLFHSTYYTLPQNIELKQILTVHDTIYEDFSEYFIHEANFQKFMKRKKSCINLAAHIVAVSNTTKANLLQHYEISPAQITVIHHGISSVFHNARLLANEKIQKDINKFFIDKPFLLFVGGRRYYKNFVLLLKAFAISKINQNFILVVVGSERSFFDEEMEIIDKFKLPTQIKLLGFVKLEELISIYLSAYGFIFPTMAEGFGLPLLEAMACEIPVVCSDIPVLREVGGVSPIYFNPHDVNSLVQAIEELVFSSPKERILKGKQRSLEFQWQKSVQELINVYSKVLNL</sequence>
<dbReference type="GO" id="GO:0016757">
    <property type="term" value="F:glycosyltransferase activity"/>
    <property type="evidence" value="ECO:0007669"/>
    <property type="project" value="InterPro"/>
</dbReference>
<name>A0AAV3X0S1_9CYAN</name>
<comment type="caution">
    <text evidence="4">The sequence shown here is derived from an EMBL/GenBank/DDBJ whole genome shotgun (WGS) entry which is preliminary data.</text>
</comment>
<protein>
    <submittedName>
        <fullName evidence="4">Glycosyltransferase</fullName>
    </submittedName>
</protein>
<dbReference type="InterPro" id="IPR001296">
    <property type="entry name" value="Glyco_trans_1"/>
</dbReference>
<accession>A0AAV3X0S1</accession>
<feature type="domain" description="Glycosyltransferase subfamily 4-like N-terminal" evidence="3">
    <location>
        <begin position="73"/>
        <end position="163"/>
    </location>
</feature>
<keyword evidence="5" id="KW-1185">Reference proteome</keyword>
<gene>
    <name evidence="4" type="ORF">MiSe_01020</name>
</gene>
<evidence type="ECO:0000256" key="1">
    <source>
        <dbReference type="ARBA" id="ARBA00022679"/>
    </source>
</evidence>
<evidence type="ECO:0000313" key="5">
    <source>
        <dbReference type="Proteomes" id="UP001050975"/>
    </source>
</evidence>
<dbReference type="AlphaFoldDB" id="A0AAV3X0S1"/>
<dbReference type="SUPFAM" id="SSF53756">
    <property type="entry name" value="UDP-Glycosyltransferase/glycogen phosphorylase"/>
    <property type="match status" value="1"/>
</dbReference>
<organism evidence="4 5">
    <name type="scientific">Microseira wollei NIES-4236</name>
    <dbReference type="NCBI Taxonomy" id="2530354"/>
    <lineage>
        <taxon>Bacteria</taxon>
        <taxon>Bacillati</taxon>
        <taxon>Cyanobacteriota</taxon>
        <taxon>Cyanophyceae</taxon>
        <taxon>Oscillatoriophycideae</taxon>
        <taxon>Aerosakkonematales</taxon>
        <taxon>Aerosakkonemataceae</taxon>
        <taxon>Microseira</taxon>
    </lineage>
</organism>
<dbReference type="Pfam" id="PF13439">
    <property type="entry name" value="Glyco_transf_4"/>
    <property type="match status" value="1"/>
</dbReference>
<dbReference type="InterPro" id="IPR028098">
    <property type="entry name" value="Glyco_trans_4-like_N"/>
</dbReference>
<dbReference type="Proteomes" id="UP001050975">
    <property type="component" value="Unassembled WGS sequence"/>
</dbReference>
<feature type="domain" description="Glycosyl transferase family 1" evidence="2">
    <location>
        <begin position="179"/>
        <end position="334"/>
    </location>
</feature>
<dbReference type="CDD" id="cd03809">
    <property type="entry name" value="GT4_MtfB-like"/>
    <property type="match status" value="1"/>
</dbReference>
<keyword evidence="1" id="KW-0808">Transferase</keyword>
<evidence type="ECO:0000313" key="4">
    <source>
        <dbReference type="EMBL" id="GET35360.1"/>
    </source>
</evidence>
<dbReference type="EMBL" id="BLAY01000001">
    <property type="protein sequence ID" value="GET35360.1"/>
    <property type="molecule type" value="Genomic_DNA"/>
</dbReference>
<reference evidence="4" key="1">
    <citation type="submission" date="2019-10" db="EMBL/GenBank/DDBJ databases">
        <title>Draft genome sequece of Microseira wollei NIES-4236.</title>
        <authorList>
            <person name="Yamaguchi H."/>
            <person name="Suzuki S."/>
            <person name="Kawachi M."/>
        </authorList>
    </citation>
    <scope>NUCLEOTIDE SEQUENCE</scope>
    <source>
        <strain evidence="4">NIES-4236</strain>
    </source>
</reference>
<dbReference type="RefSeq" id="WP_226572696.1">
    <property type="nucleotide sequence ID" value="NZ_BLAY01000001.1"/>
</dbReference>
<dbReference type="Gene3D" id="3.40.50.2000">
    <property type="entry name" value="Glycogen Phosphorylase B"/>
    <property type="match status" value="2"/>
</dbReference>
<dbReference type="PANTHER" id="PTHR46401:SF2">
    <property type="entry name" value="GLYCOSYLTRANSFERASE WBBK-RELATED"/>
    <property type="match status" value="1"/>
</dbReference>
<evidence type="ECO:0000259" key="3">
    <source>
        <dbReference type="Pfam" id="PF13439"/>
    </source>
</evidence>
<dbReference type="Pfam" id="PF00534">
    <property type="entry name" value="Glycos_transf_1"/>
    <property type="match status" value="1"/>
</dbReference>
<proteinExistence type="predicted"/>
<dbReference type="PANTHER" id="PTHR46401">
    <property type="entry name" value="GLYCOSYLTRANSFERASE WBBK-RELATED"/>
    <property type="match status" value="1"/>
</dbReference>